<dbReference type="STRING" id="716816.BST96_14290"/>
<dbReference type="AlphaFoldDB" id="A0A1X9NMQ2"/>
<dbReference type="SMART" id="SM00849">
    <property type="entry name" value="Lactamase_B"/>
    <property type="match status" value="1"/>
</dbReference>
<dbReference type="RefSeq" id="WP_085759355.1">
    <property type="nucleotide sequence ID" value="NZ_CP019343.1"/>
</dbReference>
<dbReference type="PANTHER" id="PTHR46018:SF3">
    <property type="entry name" value="ARYLSULFATASE"/>
    <property type="match status" value="1"/>
</dbReference>
<dbReference type="InterPro" id="IPR044094">
    <property type="entry name" value="AtsA-like_MBL-fold"/>
</dbReference>
<proteinExistence type="predicted"/>
<dbReference type="SUPFAM" id="SSF56281">
    <property type="entry name" value="Metallo-hydrolase/oxidoreductase"/>
    <property type="match status" value="1"/>
</dbReference>
<dbReference type="CDD" id="cd07719">
    <property type="entry name" value="arylsulfatase_AtsA-like_MBL-fold"/>
    <property type="match status" value="1"/>
</dbReference>
<protein>
    <submittedName>
        <fullName evidence="3">Ribonuclease Z</fullName>
    </submittedName>
</protein>
<accession>A0A1X9NMQ2</accession>
<dbReference type="Pfam" id="PF00753">
    <property type="entry name" value="Lactamase_B"/>
    <property type="match status" value="1"/>
</dbReference>
<evidence type="ECO:0000313" key="4">
    <source>
        <dbReference type="Proteomes" id="UP000193450"/>
    </source>
</evidence>
<dbReference type="KEGG" id="osg:BST96_14290"/>
<feature type="domain" description="Metallo-beta-lactamase" evidence="2">
    <location>
        <begin position="68"/>
        <end position="285"/>
    </location>
</feature>
<dbReference type="InterPro" id="IPR036866">
    <property type="entry name" value="RibonucZ/Hydroxyglut_hydro"/>
</dbReference>
<dbReference type="Proteomes" id="UP000193450">
    <property type="component" value="Chromosome"/>
</dbReference>
<dbReference type="PANTHER" id="PTHR46018">
    <property type="entry name" value="ZINC PHOSPHODIESTERASE ELAC PROTEIN 1"/>
    <property type="match status" value="1"/>
</dbReference>
<keyword evidence="4" id="KW-1185">Reference proteome</keyword>
<gene>
    <name evidence="3" type="ORF">BST96_14290</name>
</gene>
<evidence type="ECO:0000259" key="2">
    <source>
        <dbReference type="SMART" id="SM00849"/>
    </source>
</evidence>
<dbReference type="EMBL" id="CP019343">
    <property type="protein sequence ID" value="ARN75183.1"/>
    <property type="molecule type" value="Genomic_DNA"/>
</dbReference>
<dbReference type="Gene3D" id="3.60.15.10">
    <property type="entry name" value="Ribonuclease Z/Hydroxyacylglutathione hydrolase-like"/>
    <property type="match status" value="1"/>
</dbReference>
<evidence type="ECO:0000313" key="3">
    <source>
        <dbReference type="EMBL" id="ARN75183.1"/>
    </source>
</evidence>
<name>A0A1X9NMQ2_9GAMM</name>
<dbReference type="OrthoDB" id="9803916at2"/>
<sequence>MPRKRILFPALIMLLLLIIYSQRAPLMLSVMERNLPTIMSTDVAAELGEGLHIAICGAGGPLPDPKRSGACMLVIAGESIIVIDAGSGGARNINRMRLGMGNVDAVMLTHFHSDHIDGLGEVATLRWVSTGNTSPLPVIAPEGVEKIVEGFNLAYSFDVQYRHDHHGDTVAPLSGKGMIAQGFSTPADGEAAIVWDQDGLKVTAFRVSHNPVEPAVGYRFDYLGRSLVISGDTVRSDNLEYFAKDTDLLLHEALSMKLVKLMNRSAEKIGNKVMAKVTYDILDYHTSPVEAAQSAQTAGARHLALYHIVPPIVLPGQAAIYLDGVEQAYQGPTTLTEDGMIFSLPANSTDVLQLSGF</sequence>
<organism evidence="3 4">
    <name type="scientific">Oceanicoccus sagamiensis</name>
    <dbReference type="NCBI Taxonomy" id="716816"/>
    <lineage>
        <taxon>Bacteria</taxon>
        <taxon>Pseudomonadati</taxon>
        <taxon>Pseudomonadota</taxon>
        <taxon>Gammaproteobacteria</taxon>
        <taxon>Cellvibrionales</taxon>
        <taxon>Spongiibacteraceae</taxon>
        <taxon>Oceanicoccus</taxon>
    </lineage>
</organism>
<dbReference type="InterPro" id="IPR001279">
    <property type="entry name" value="Metallo-B-lactamas"/>
</dbReference>
<keyword evidence="1" id="KW-0378">Hydrolase</keyword>
<reference evidence="3 4" key="1">
    <citation type="submission" date="2016-11" db="EMBL/GenBank/DDBJ databases">
        <title>Trade-off between light-utilization and light-protection in marine flavobacteria.</title>
        <authorList>
            <person name="Kumagai Y."/>
        </authorList>
    </citation>
    <scope>NUCLEOTIDE SEQUENCE [LARGE SCALE GENOMIC DNA]</scope>
    <source>
        <strain evidence="3 4">NBRC 107125</strain>
    </source>
</reference>
<evidence type="ECO:0000256" key="1">
    <source>
        <dbReference type="ARBA" id="ARBA00022801"/>
    </source>
</evidence>
<dbReference type="GO" id="GO:0042781">
    <property type="term" value="F:3'-tRNA processing endoribonuclease activity"/>
    <property type="evidence" value="ECO:0007669"/>
    <property type="project" value="TreeGrafter"/>
</dbReference>